<dbReference type="PANTHER" id="PTHR31040">
    <property type="entry name" value="NURIM"/>
    <property type="match status" value="1"/>
</dbReference>
<evidence type="ECO:0000256" key="12">
    <source>
        <dbReference type="SAM" id="Phobius"/>
    </source>
</evidence>
<name>A0A974Y1W3_9GAMM</name>
<evidence type="ECO:0000256" key="6">
    <source>
        <dbReference type="ARBA" id="ARBA00022679"/>
    </source>
</evidence>
<evidence type="ECO:0000256" key="8">
    <source>
        <dbReference type="ARBA" id="ARBA00022692"/>
    </source>
</evidence>
<comment type="function">
    <text evidence="1">Catalyzes the methylation of methanethiol (MeSH) to yield dimethylsulphide (DMS).</text>
</comment>
<dbReference type="Proteomes" id="UP000639274">
    <property type="component" value="Chromosome"/>
</dbReference>
<accession>A0A974Y1W3</accession>
<reference evidence="14 15" key="1">
    <citation type="submission" date="2021-03" db="EMBL/GenBank/DDBJ databases">
        <title>Lysobacter sp. nov. isolated from soil of gangwondo yeongwol, south Korea.</title>
        <authorList>
            <person name="Kim K.R."/>
            <person name="Kim K.H."/>
            <person name="Jeon C.O."/>
        </authorList>
    </citation>
    <scope>NUCLEOTIDE SEQUENCE [LARGE SCALE GENOMIC DNA]</scope>
    <source>
        <strain evidence="14 15">R19</strain>
    </source>
</reference>
<evidence type="ECO:0000256" key="9">
    <source>
        <dbReference type="ARBA" id="ARBA00022989"/>
    </source>
</evidence>
<evidence type="ECO:0000259" key="13">
    <source>
        <dbReference type="Pfam" id="PF07298"/>
    </source>
</evidence>
<evidence type="ECO:0000256" key="2">
    <source>
        <dbReference type="ARBA" id="ARBA00004141"/>
    </source>
</evidence>
<feature type="transmembrane region" description="Helical" evidence="12">
    <location>
        <begin position="121"/>
        <end position="148"/>
    </location>
</feature>
<feature type="domain" description="NnrU" evidence="13">
    <location>
        <begin position="54"/>
        <end position="199"/>
    </location>
</feature>
<evidence type="ECO:0000256" key="10">
    <source>
        <dbReference type="ARBA" id="ARBA00023136"/>
    </source>
</evidence>
<organism evidence="14 15">
    <name type="scientific">Agrilutibacter solisilvae</name>
    <dbReference type="NCBI Taxonomy" id="2763317"/>
    <lineage>
        <taxon>Bacteria</taxon>
        <taxon>Pseudomonadati</taxon>
        <taxon>Pseudomonadota</taxon>
        <taxon>Gammaproteobacteria</taxon>
        <taxon>Lysobacterales</taxon>
        <taxon>Lysobacteraceae</taxon>
        <taxon>Agrilutibacter</taxon>
    </lineage>
</organism>
<dbReference type="InterPro" id="IPR033580">
    <property type="entry name" value="Nurim-like"/>
</dbReference>
<evidence type="ECO:0000256" key="3">
    <source>
        <dbReference type="ARBA" id="ARBA00010631"/>
    </source>
</evidence>
<evidence type="ECO:0000256" key="7">
    <source>
        <dbReference type="ARBA" id="ARBA00022691"/>
    </source>
</evidence>
<dbReference type="InterPro" id="IPR009915">
    <property type="entry name" value="NnrU_dom"/>
</dbReference>
<keyword evidence="8 12" id="KW-0812">Transmembrane</keyword>
<keyword evidence="9 12" id="KW-1133">Transmembrane helix</keyword>
<dbReference type="KEGG" id="lsf:I8J32_002880"/>
<dbReference type="GO" id="GO:0008168">
    <property type="term" value="F:methyltransferase activity"/>
    <property type="evidence" value="ECO:0007669"/>
    <property type="project" value="UniProtKB-KW"/>
</dbReference>
<evidence type="ECO:0000256" key="4">
    <source>
        <dbReference type="ARBA" id="ARBA00012149"/>
    </source>
</evidence>
<dbReference type="EC" id="2.1.1.334" evidence="4"/>
<comment type="catalytic activity">
    <reaction evidence="11">
        <text>methanethiol + S-adenosyl-L-methionine = dimethyl sulfide + S-adenosyl-L-homocysteine + H(+)</text>
        <dbReference type="Rhea" id="RHEA:50428"/>
        <dbReference type="ChEBI" id="CHEBI:15378"/>
        <dbReference type="ChEBI" id="CHEBI:16007"/>
        <dbReference type="ChEBI" id="CHEBI:17437"/>
        <dbReference type="ChEBI" id="CHEBI:57856"/>
        <dbReference type="ChEBI" id="CHEBI:59789"/>
        <dbReference type="EC" id="2.1.1.334"/>
    </reaction>
</comment>
<feature type="transmembrane region" description="Helical" evidence="12">
    <location>
        <begin position="82"/>
        <end position="101"/>
    </location>
</feature>
<keyword evidence="15" id="KW-1185">Reference proteome</keyword>
<comment type="similarity">
    <text evidence="3">Belongs to the nurim family.</text>
</comment>
<dbReference type="GO" id="GO:0032259">
    <property type="term" value="P:methylation"/>
    <property type="evidence" value="ECO:0007669"/>
    <property type="project" value="UniProtKB-KW"/>
</dbReference>
<dbReference type="PANTHER" id="PTHR31040:SF1">
    <property type="entry name" value="NURIM"/>
    <property type="match status" value="1"/>
</dbReference>
<dbReference type="Gene3D" id="1.20.120.1630">
    <property type="match status" value="1"/>
</dbReference>
<evidence type="ECO:0000313" key="15">
    <source>
        <dbReference type="Proteomes" id="UP000639274"/>
    </source>
</evidence>
<gene>
    <name evidence="14" type="ORF">I8J32_002880</name>
</gene>
<dbReference type="EMBL" id="CP071518">
    <property type="protein sequence ID" value="QSX78885.1"/>
    <property type="molecule type" value="Genomic_DNA"/>
</dbReference>
<protein>
    <recommendedName>
        <fullName evidence="4">methanethiol S-methyltransferase</fullName>
        <ecNumber evidence="4">2.1.1.334</ecNumber>
    </recommendedName>
</protein>
<comment type="subcellular location">
    <subcellularLocation>
        <location evidence="2">Membrane</location>
        <topology evidence="2">Multi-pass membrane protein</topology>
    </subcellularLocation>
</comment>
<keyword evidence="7" id="KW-0949">S-adenosyl-L-methionine</keyword>
<dbReference type="Pfam" id="PF07298">
    <property type="entry name" value="NnrU"/>
    <property type="match status" value="1"/>
</dbReference>
<dbReference type="RefSeq" id="WP_207526745.1">
    <property type="nucleotide sequence ID" value="NZ_CP071518.1"/>
</dbReference>
<keyword evidence="10 12" id="KW-0472">Membrane</keyword>
<evidence type="ECO:0000256" key="11">
    <source>
        <dbReference type="ARBA" id="ARBA00048134"/>
    </source>
</evidence>
<evidence type="ECO:0000313" key="14">
    <source>
        <dbReference type="EMBL" id="QSX78885.1"/>
    </source>
</evidence>
<dbReference type="GO" id="GO:0016020">
    <property type="term" value="C:membrane"/>
    <property type="evidence" value="ECO:0007669"/>
    <property type="project" value="UniProtKB-SubCell"/>
</dbReference>
<proteinExistence type="inferred from homology"/>
<evidence type="ECO:0000256" key="1">
    <source>
        <dbReference type="ARBA" id="ARBA00002096"/>
    </source>
</evidence>
<keyword evidence="5" id="KW-0489">Methyltransferase</keyword>
<evidence type="ECO:0000256" key="5">
    <source>
        <dbReference type="ARBA" id="ARBA00022603"/>
    </source>
</evidence>
<dbReference type="NCBIfam" id="NF045656">
    <property type="entry name" value="MeththiolMtaseMddA"/>
    <property type="match status" value="1"/>
</dbReference>
<feature type="transmembrane region" description="Helical" evidence="12">
    <location>
        <begin position="40"/>
        <end position="61"/>
    </location>
</feature>
<dbReference type="AlphaFoldDB" id="A0A974Y1W3"/>
<dbReference type="InterPro" id="IPR054700">
    <property type="entry name" value="MddA"/>
</dbReference>
<sequence length="261" mass="29670">MFRLLALLYGTAAYAVFLLTFLYAIPFVAGLGVPRHIDNGPTTSFALALAIDLALLGLFAVQHSGMARPAFKRWWTRFVPAPIERSTFVLVSSLTLALLFWQWRPLTQVLWHVEYQPARCAVHTLSALGWLLVLAGSFAINHFDLFGLRQVWFFARGRHAVDGPFVTRAFYRIVRHPLMLGFLVAFWATPTMTLGHLLFALMTTGYILVAVKFLEERDLVAAHGQTYREYQRRVPMLLPSPRPRQQDDAARAQVAWSEKLQ</sequence>
<keyword evidence="6" id="KW-0808">Transferase</keyword>